<sequence length="166" mass="18854">MQTNQERNYNFVGINDTLAAIPDLEPCDIDARDEVIGELKTSLEKITNLRDRGYLFNDRTAALLAAKGEFDLLKFCVEELGCPVREEAFSRAAEGGHIECMRFTENYKHDPMDALYKAIAAGQLEAIKYIMAPCTRVPDMERIRFYQQKGGFPEIKTYLVSILGDF</sequence>
<dbReference type="EMBL" id="MN873693">
    <property type="protein sequence ID" value="QIN54173.1"/>
    <property type="molecule type" value="Genomic_DNA"/>
</dbReference>
<name>A0A6G8MX83_9VIRU</name>
<dbReference type="Proteomes" id="UP001224087">
    <property type="component" value="Segment"/>
</dbReference>
<gene>
    <name evidence="1" type="primary">ck48</name>
</gene>
<evidence type="ECO:0000313" key="2">
    <source>
        <dbReference type="Proteomes" id="UP001224087"/>
    </source>
</evidence>
<proteinExistence type="predicted"/>
<evidence type="ECO:0000313" key="1">
    <source>
        <dbReference type="EMBL" id="QIN54173.1"/>
    </source>
</evidence>
<keyword evidence="2" id="KW-1185">Reference proteome</keyword>
<organism evidence="1 2">
    <name type="scientific">Cedratvirus kamchatka</name>
    <dbReference type="NCBI Taxonomy" id="2716914"/>
    <lineage>
        <taxon>Viruses</taxon>
        <taxon>Pithoviruses</taxon>
        <taxon>Orthocedratvirinae</taxon>
        <taxon>Alphacedratvirus</taxon>
        <taxon>Alphacedratvirus rossiense</taxon>
    </lineage>
</organism>
<accession>A0A6G8MX83</accession>
<reference evidence="1" key="1">
    <citation type="submission" date="2019-12" db="EMBL/GenBank/DDBJ databases">
        <title>The DNA Methylation Landscape of Giant Viruses.</title>
        <authorList>
            <person name="Jeudy S."/>
            <person name="Rigou S."/>
            <person name="Alempic J.-M."/>
            <person name="Claverie J.-M."/>
            <person name="Abergel C."/>
            <person name="Legendre M."/>
        </authorList>
    </citation>
    <scope>NUCLEOTIDE SEQUENCE</scope>
    <source>
        <strain evidence="1">P4</strain>
    </source>
</reference>
<evidence type="ECO:0008006" key="3">
    <source>
        <dbReference type="Google" id="ProtNLM"/>
    </source>
</evidence>
<dbReference type="SUPFAM" id="SSF140860">
    <property type="entry name" value="Pseudo ankyrin repeat-like"/>
    <property type="match status" value="1"/>
</dbReference>
<protein>
    <recommendedName>
        <fullName evidence="3">Ankyrin repeat-containing protein</fullName>
    </recommendedName>
</protein>